<gene>
    <name evidence="18" type="ORF">JI739_06090</name>
</gene>
<evidence type="ECO:0000256" key="12">
    <source>
        <dbReference type="ARBA" id="ARBA00023237"/>
    </source>
</evidence>
<dbReference type="InterPro" id="IPR036942">
    <property type="entry name" value="Beta-barrel_TonB_sf"/>
</dbReference>
<evidence type="ECO:0000259" key="16">
    <source>
        <dbReference type="Pfam" id="PF00593"/>
    </source>
</evidence>
<keyword evidence="7" id="KW-0408">Iron</keyword>
<dbReference type="Pfam" id="PF00593">
    <property type="entry name" value="TonB_dep_Rec_b-barrel"/>
    <property type="match status" value="1"/>
</dbReference>
<evidence type="ECO:0000256" key="10">
    <source>
        <dbReference type="ARBA" id="ARBA00023136"/>
    </source>
</evidence>
<evidence type="ECO:0000256" key="6">
    <source>
        <dbReference type="ARBA" id="ARBA00022692"/>
    </source>
</evidence>
<keyword evidence="5" id="KW-0410">Iron transport</keyword>
<accession>A0A936ZHF1</accession>
<keyword evidence="12 13" id="KW-0998">Cell outer membrane</keyword>
<dbReference type="Proteomes" id="UP000613011">
    <property type="component" value="Unassembled WGS sequence"/>
</dbReference>
<protein>
    <submittedName>
        <fullName evidence="18">TonB-dependent receptor</fullName>
    </submittedName>
</protein>
<dbReference type="PANTHER" id="PTHR32552">
    <property type="entry name" value="FERRICHROME IRON RECEPTOR-RELATED"/>
    <property type="match status" value="1"/>
</dbReference>
<dbReference type="InterPro" id="IPR039426">
    <property type="entry name" value="TonB-dep_rcpt-like"/>
</dbReference>
<keyword evidence="3 13" id="KW-0813">Transport</keyword>
<reference evidence="18" key="1">
    <citation type="submission" date="2021-01" db="EMBL/GenBank/DDBJ databases">
        <title>Ramlibacter sp. strain AW1 16S ribosomal RNA gene Genome sequencing and assembly.</title>
        <authorList>
            <person name="Kang M."/>
        </authorList>
    </citation>
    <scope>NUCLEOTIDE SEQUENCE</scope>
    <source>
        <strain evidence="18">AW1</strain>
    </source>
</reference>
<sequence>MSFPRARLLGVALCAGPALAQQATPPEAPTLRAVTVTAQPGVAQSAFDTPASVDVVEGGVLRSGQWGVNLSEGLARVPGLVVQNRQNFAQDLQISSRGFGARSTFGVRGIRLYADGIPAASPDGQGQVSHFDLASAQRVEVLRGPFSVLYGNASGGVISIVTADGGPDTEMEASAAIGSNDTRRASTQASGQTGRLRWRVSGTRLDTDGWRGHSAARRDNLNAKLRWQASDDTELTLVLNELSLPRALDPLGLRRAEWEADPRQASPDALRFDTRKTVDQLQVGALLAHRLDADHRLQLTVYGGQRDTLQFQSIPPSVQAAPSQPGGVIDLTRAYRGLDLRWIRQGRSAAGPFTLTGGLAVEGTRDHRRGWENFVGDQLGVQGGLRRDEINRAWSVAPYVQGQWVLGERWSALAGLRQTWVRLESEDRYIRPGNADDSGRVRYAALTPAAGLVFHATEGLNLYAAWGRGFETPTLNELAYRADGSAGLNDRLEPALSRQWELGLKAGREADWSLSAALFQARTRDELVVLANAGGRASFQNAPGTRRRGVELAGHARWASWSGLVSATWLDATYTQDFLTCGAPPCRAPTLPVAAGSRMPGIPRTSLYGELAWAQRPWGLHTAVELRRVGEVPVDDRNTDAAPAYTVLGWRAGLEQVRGPWRLQQFVRIDNLADRRFVGSVIVNEGNRRFFEPAPGRQWMLGLQASYRF</sequence>
<dbReference type="RefSeq" id="WP_201682910.1">
    <property type="nucleotide sequence ID" value="NZ_JAEQNA010000001.1"/>
</dbReference>
<keyword evidence="6 13" id="KW-0812">Transmembrane</keyword>
<keyword evidence="19" id="KW-1185">Reference proteome</keyword>
<dbReference type="GO" id="GO:0009279">
    <property type="term" value="C:cell outer membrane"/>
    <property type="evidence" value="ECO:0007669"/>
    <property type="project" value="UniProtKB-SubCell"/>
</dbReference>
<evidence type="ECO:0000256" key="13">
    <source>
        <dbReference type="PROSITE-ProRule" id="PRU01360"/>
    </source>
</evidence>
<evidence type="ECO:0000313" key="18">
    <source>
        <dbReference type="EMBL" id="MBL0419912.1"/>
    </source>
</evidence>
<keyword evidence="9 14" id="KW-0798">TonB box</keyword>
<feature type="chain" id="PRO_5036886536" evidence="15">
    <location>
        <begin position="21"/>
        <end position="709"/>
    </location>
</feature>
<evidence type="ECO:0000256" key="1">
    <source>
        <dbReference type="ARBA" id="ARBA00004571"/>
    </source>
</evidence>
<keyword evidence="15" id="KW-0732">Signal</keyword>
<evidence type="ECO:0000256" key="14">
    <source>
        <dbReference type="RuleBase" id="RU003357"/>
    </source>
</evidence>
<evidence type="ECO:0000313" key="19">
    <source>
        <dbReference type="Proteomes" id="UP000613011"/>
    </source>
</evidence>
<dbReference type="Gene3D" id="2.170.130.10">
    <property type="entry name" value="TonB-dependent receptor, plug domain"/>
    <property type="match status" value="1"/>
</dbReference>
<organism evidence="18 19">
    <name type="scientific">Ramlibacter aurantiacus</name>
    <dbReference type="NCBI Taxonomy" id="2801330"/>
    <lineage>
        <taxon>Bacteria</taxon>
        <taxon>Pseudomonadati</taxon>
        <taxon>Pseudomonadota</taxon>
        <taxon>Betaproteobacteria</taxon>
        <taxon>Burkholderiales</taxon>
        <taxon>Comamonadaceae</taxon>
        <taxon>Ramlibacter</taxon>
    </lineage>
</organism>
<evidence type="ECO:0000256" key="2">
    <source>
        <dbReference type="ARBA" id="ARBA00009810"/>
    </source>
</evidence>
<keyword evidence="11 18" id="KW-0675">Receptor</keyword>
<dbReference type="InterPro" id="IPR037066">
    <property type="entry name" value="Plug_dom_sf"/>
</dbReference>
<evidence type="ECO:0000256" key="15">
    <source>
        <dbReference type="SAM" id="SignalP"/>
    </source>
</evidence>
<proteinExistence type="inferred from homology"/>
<feature type="domain" description="TonB-dependent receptor plug" evidence="17">
    <location>
        <begin position="47"/>
        <end position="157"/>
    </location>
</feature>
<dbReference type="InterPro" id="IPR012910">
    <property type="entry name" value="Plug_dom"/>
</dbReference>
<evidence type="ECO:0000256" key="8">
    <source>
        <dbReference type="ARBA" id="ARBA00023065"/>
    </source>
</evidence>
<keyword evidence="8" id="KW-0406">Ion transport</keyword>
<evidence type="ECO:0000256" key="3">
    <source>
        <dbReference type="ARBA" id="ARBA00022448"/>
    </source>
</evidence>
<comment type="subcellular location">
    <subcellularLocation>
        <location evidence="1 13">Cell outer membrane</location>
        <topology evidence="1 13">Multi-pass membrane protein</topology>
    </subcellularLocation>
</comment>
<dbReference type="Pfam" id="PF07715">
    <property type="entry name" value="Plug"/>
    <property type="match status" value="1"/>
</dbReference>
<dbReference type="EMBL" id="JAEQNA010000001">
    <property type="protein sequence ID" value="MBL0419912.1"/>
    <property type="molecule type" value="Genomic_DNA"/>
</dbReference>
<feature type="domain" description="TonB-dependent receptor-like beta-barrel" evidence="16">
    <location>
        <begin position="230"/>
        <end position="672"/>
    </location>
</feature>
<dbReference type="CDD" id="cd01347">
    <property type="entry name" value="ligand_gated_channel"/>
    <property type="match status" value="1"/>
</dbReference>
<dbReference type="SUPFAM" id="SSF56935">
    <property type="entry name" value="Porins"/>
    <property type="match status" value="1"/>
</dbReference>
<evidence type="ECO:0000256" key="11">
    <source>
        <dbReference type="ARBA" id="ARBA00023170"/>
    </source>
</evidence>
<evidence type="ECO:0000259" key="17">
    <source>
        <dbReference type="Pfam" id="PF07715"/>
    </source>
</evidence>
<dbReference type="InterPro" id="IPR000531">
    <property type="entry name" value="Beta-barrel_TonB"/>
</dbReference>
<dbReference type="GO" id="GO:0006826">
    <property type="term" value="P:iron ion transport"/>
    <property type="evidence" value="ECO:0007669"/>
    <property type="project" value="UniProtKB-KW"/>
</dbReference>
<comment type="caution">
    <text evidence="18">The sequence shown here is derived from an EMBL/GenBank/DDBJ whole genome shotgun (WGS) entry which is preliminary data.</text>
</comment>
<dbReference type="AlphaFoldDB" id="A0A936ZHF1"/>
<evidence type="ECO:0000256" key="7">
    <source>
        <dbReference type="ARBA" id="ARBA00023004"/>
    </source>
</evidence>
<evidence type="ECO:0000256" key="4">
    <source>
        <dbReference type="ARBA" id="ARBA00022452"/>
    </source>
</evidence>
<feature type="signal peptide" evidence="15">
    <location>
        <begin position="1"/>
        <end position="20"/>
    </location>
</feature>
<evidence type="ECO:0000256" key="5">
    <source>
        <dbReference type="ARBA" id="ARBA00022496"/>
    </source>
</evidence>
<dbReference type="PANTHER" id="PTHR32552:SF81">
    <property type="entry name" value="TONB-DEPENDENT OUTER MEMBRANE RECEPTOR"/>
    <property type="match status" value="1"/>
</dbReference>
<evidence type="ECO:0000256" key="9">
    <source>
        <dbReference type="ARBA" id="ARBA00023077"/>
    </source>
</evidence>
<keyword evidence="4 13" id="KW-1134">Transmembrane beta strand</keyword>
<name>A0A936ZHF1_9BURK</name>
<comment type="similarity">
    <text evidence="2 13 14">Belongs to the TonB-dependent receptor family.</text>
</comment>
<dbReference type="Gene3D" id="2.40.170.20">
    <property type="entry name" value="TonB-dependent receptor, beta-barrel domain"/>
    <property type="match status" value="1"/>
</dbReference>
<dbReference type="PROSITE" id="PS52016">
    <property type="entry name" value="TONB_DEPENDENT_REC_3"/>
    <property type="match status" value="1"/>
</dbReference>
<keyword evidence="10 13" id="KW-0472">Membrane</keyword>